<dbReference type="InterPro" id="IPR012337">
    <property type="entry name" value="RNaseH-like_sf"/>
</dbReference>
<feature type="non-terminal residue" evidence="1">
    <location>
        <position position="534"/>
    </location>
</feature>
<dbReference type="InterPro" id="IPR041588">
    <property type="entry name" value="Integrase_H2C2"/>
</dbReference>
<dbReference type="InterPro" id="IPR036397">
    <property type="entry name" value="RNaseH_sf"/>
</dbReference>
<gene>
    <name evidence="1" type="ORF">PACLA_8A065378</name>
</gene>
<keyword evidence="2" id="KW-1185">Reference proteome</keyword>
<proteinExistence type="predicted"/>
<dbReference type="GO" id="GO:0003676">
    <property type="term" value="F:nucleic acid binding"/>
    <property type="evidence" value="ECO:0007669"/>
    <property type="project" value="InterPro"/>
</dbReference>
<evidence type="ECO:0000313" key="2">
    <source>
        <dbReference type="Proteomes" id="UP001152795"/>
    </source>
</evidence>
<comment type="caution">
    <text evidence="1">The sequence shown here is derived from an EMBL/GenBank/DDBJ whole genome shotgun (WGS) entry which is preliminary data.</text>
</comment>
<organism evidence="1 2">
    <name type="scientific">Paramuricea clavata</name>
    <name type="common">Red gorgonian</name>
    <name type="synonym">Violescent sea-whip</name>
    <dbReference type="NCBI Taxonomy" id="317549"/>
    <lineage>
        <taxon>Eukaryota</taxon>
        <taxon>Metazoa</taxon>
        <taxon>Cnidaria</taxon>
        <taxon>Anthozoa</taxon>
        <taxon>Octocorallia</taxon>
        <taxon>Malacalcyonacea</taxon>
        <taxon>Plexauridae</taxon>
        <taxon>Paramuricea</taxon>
    </lineage>
</organism>
<dbReference type="Proteomes" id="UP001152795">
    <property type="component" value="Unassembled WGS sequence"/>
</dbReference>
<dbReference type="Gene3D" id="3.30.420.10">
    <property type="entry name" value="Ribonuclease H-like superfamily/Ribonuclease H"/>
    <property type="match status" value="1"/>
</dbReference>
<dbReference type="PROSITE" id="PS50994">
    <property type="entry name" value="INTEGRASE"/>
    <property type="match status" value="1"/>
</dbReference>
<dbReference type="AlphaFoldDB" id="A0A6S7IG86"/>
<dbReference type="GO" id="GO:0015074">
    <property type="term" value="P:DNA integration"/>
    <property type="evidence" value="ECO:0007669"/>
    <property type="project" value="InterPro"/>
</dbReference>
<reference evidence="1" key="1">
    <citation type="submission" date="2020-04" db="EMBL/GenBank/DDBJ databases">
        <authorList>
            <person name="Alioto T."/>
            <person name="Alioto T."/>
            <person name="Gomez Garrido J."/>
        </authorList>
    </citation>
    <scope>NUCLEOTIDE SEQUENCE</scope>
    <source>
        <strain evidence="1">A484AB</strain>
    </source>
</reference>
<dbReference type="PANTHER" id="PTHR47331">
    <property type="entry name" value="PHD-TYPE DOMAIN-CONTAINING PROTEIN"/>
    <property type="match status" value="1"/>
</dbReference>
<dbReference type="EMBL" id="CACRXK020005104">
    <property type="protein sequence ID" value="CAB4005141.1"/>
    <property type="molecule type" value="Genomic_DNA"/>
</dbReference>
<dbReference type="SUPFAM" id="SSF53098">
    <property type="entry name" value="Ribonuclease H-like"/>
    <property type="match status" value="1"/>
</dbReference>
<dbReference type="InterPro" id="IPR001584">
    <property type="entry name" value="Integrase_cat-core"/>
</dbReference>
<dbReference type="Gene3D" id="1.10.340.70">
    <property type="match status" value="1"/>
</dbReference>
<sequence length="534" mass="61390">MGVMNDGSTNLKLKKHDCPKELSVDEIANAETFWYRHIQKEAFPEEYERLASGKTLQRNSRILKLDPYFDKNSRTLRVGGRLQYSDLPEATKHPVIIPHGHPLTEKIIQKRHQELLHAGPEMTLSVLRQSIWLTKGRREVKRIIGRCITCQRQRKGPLTQKMGPLPHERVSFSPPFTHVGVDFAGPLYVRDKTPKKAYVCIFTCASSRMVHIELFKDMSTNEFLQALSRMIGRRGLCETMWSDNAKTFKSAEQKIRKLYSAQSSDTSNLWSHINQDEVMAKLASKGIKWKFIVERAPWQGGWWEKLVRSVKEPLRKVLGKSLLSFTELTTVLVKIEAVINSRPLTTVSDDVNDDTPIIPAHLAIGRSLVNLPDAMEEIELTDSKRIVKRWRNEYLHKLSVRHKWTNEEASIKIGDVVLISDDSVSRGRWPMGRVEQIHPGNDGLIRAVTLRARKGTLRRPVQRLHRLEVTENMNMNSSKDVPHCVEVNLKKRESRRQKGKTLKTTKKTNSDIKVLQARWRSGEDVRTQTSRSGR</sequence>
<evidence type="ECO:0000313" key="1">
    <source>
        <dbReference type="EMBL" id="CAB4005141.1"/>
    </source>
</evidence>
<dbReference type="Pfam" id="PF17921">
    <property type="entry name" value="Integrase_H2C2"/>
    <property type="match status" value="1"/>
</dbReference>
<accession>A0A6S7IG86</accession>
<dbReference type="InterPro" id="IPR040676">
    <property type="entry name" value="DUF5641"/>
</dbReference>
<name>A0A6S7IG86_PARCT</name>
<protein>
    <submittedName>
        <fullName evidence="1">Pro-Pol poly</fullName>
    </submittedName>
</protein>
<dbReference type="OrthoDB" id="5985905at2759"/>
<dbReference type="Pfam" id="PF18701">
    <property type="entry name" value="DUF5641"/>
    <property type="match status" value="1"/>
</dbReference>